<accession>A0ABD1QYE8</accession>
<comment type="caution">
    <text evidence="2">The sequence shown here is derived from an EMBL/GenBank/DDBJ whole genome shotgun (WGS) entry which is preliminary data.</text>
</comment>
<dbReference type="EMBL" id="JBFOLK010000010">
    <property type="protein sequence ID" value="KAL2479964.1"/>
    <property type="molecule type" value="Genomic_DNA"/>
</dbReference>
<protein>
    <submittedName>
        <fullName evidence="2">Uncharacterized protein</fullName>
    </submittedName>
</protein>
<dbReference type="AlphaFoldDB" id="A0ABD1QYE8"/>
<evidence type="ECO:0000313" key="3">
    <source>
        <dbReference type="Proteomes" id="UP001604336"/>
    </source>
</evidence>
<gene>
    <name evidence="2" type="ORF">Adt_32930</name>
</gene>
<evidence type="ECO:0000313" key="2">
    <source>
        <dbReference type="EMBL" id="KAL2479964.1"/>
    </source>
</evidence>
<dbReference type="Proteomes" id="UP001604336">
    <property type="component" value="Unassembled WGS sequence"/>
</dbReference>
<feature type="compositionally biased region" description="Basic and acidic residues" evidence="1">
    <location>
        <begin position="140"/>
        <end position="154"/>
    </location>
</feature>
<evidence type="ECO:0000256" key="1">
    <source>
        <dbReference type="SAM" id="MobiDB-lite"/>
    </source>
</evidence>
<organism evidence="2 3">
    <name type="scientific">Abeliophyllum distichum</name>
    <dbReference type="NCBI Taxonomy" id="126358"/>
    <lineage>
        <taxon>Eukaryota</taxon>
        <taxon>Viridiplantae</taxon>
        <taxon>Streptophyta</taxon>
        <taxon>Embryophyta</taxon>
        <taxon>Tracheophyta</taxon>
        <taxon>Spermatophyta</taxon>
        <taxon>Magnoliopsida</taxon>
        <taxon>eudicotyledons</taxon>
        <taxon>Gunneridae</taxon>
        <taxon>Pentapetalae</taxon>
        <taxon>asterids</taxon>
        <taxon>lamiids</taxon>
        <taxon>Lamiales</taxon>
        <taxon>Oleaceae</taxon>
        <taxon>Forsythieae</taxon>
        <taxon>Abeliophyllum</taxon>
    </lineage>
</organism>
<name>A0ABD1QYE8_9LAMI</name>
<sequence>MGPQDHPRLMLKKLAESGSFIGPSVLQKKRVIKFWKMKSCVSPFNTDDVLSYANWLVVLYDPLIRAQIARAIHGKASDAWDSKKKLRKLIEASGCGCRTMLSTTSHCTMSLELRPSESTSALKRRTRRVEGYDGSQLGHNYKDSWDADKGPGRA</sequence>
<reference evidence="3" key="1">
    <citation type="submission" date="2024-07" db="EMBL/GenBank/DDBJ databases">
        <title>Two chromosome-level genome assemblies of Korean endemic species Abeliophyllum distichum and Forsythia ovata (Oleaceae).</title>
        <authorList>
            <person name="Jang H."/>
        </authorList>
    </citation>
    <scope>NUCLEOTIDE SEQUENCE [LARGE SCALE GENOMIC DNA]</scope>
</reference>
<proteinExistence type="predicted"/>
<feature type="region of interest" description="Disordered" evidence="1">
    <location>
        <begin position="117"/>
        <end position="154"/>
    </location>
</feature>
<keyword evidence="3" id="KW-1185">Reference proteome</keyword>